<gene>
    <name evidence="23" type="ORF">GENT5_13390</name>
</gene>
<evidence type="ECO:0000256" key="21">
    <source>
        <dbReference type="SAM" id="SignalP"/>
    </source>
</evidence>
<dbReference type="EMBL" id="AP025184">
    <property type="protein sequence ID" value="BDB55034.1"/>
    <property type="molecule type" value="Genomic_DNA"/>
</dbReference>
<evidence type="ECO:0000313" key="23">
    <source>
        <dbReference type="EMBL" id="BDB55034.1"/>
    </source>
</evidence>
<evidence type="ECO:0000256" key="2">
    <source>
        <dbReference type="ARBA" id="ARBA00004371"/>
    </source>
</evidence>
<keyword evidence="8" id="KW-0645">Protease</keyword>
<reference evidence="23 24" key="1">
    <citation type="journal article" date="2022" name="Int. J. Syst. Evol. Microbiol.">
        <title>Flavobacterium ammonificans sp. nov. and Flavobacterium ammoniigenes sp. nov., ammonifying bacteria isolated from surface river water.</title>
        <authorList>
            <person name="Watanabe K."/>
            <person name="Kitamura T."/>
            <person name="Ogata Y."/>
            <person name="Shindo C."/>
            <person name="Suda W."/>
        </authorList>
    </citation>
    <scope>NUCLEOTIDE SEQUENCE [LARGE SCALE GENOMIC DNA]</scope>
    <source>
        <strain evidence="23 24">GENT5</strain>
    </source>
</reference>
<evidence type="ECO:0000256" key="8">
    <source>
        <dbReference type="ARBA" id="ARBA00022670"/>
    </source>
</evidence>
<keyword evidence="9" id="KW-0479">Metal-binding</keyword>
<name>A0ABM7V652_9FLAO</name>
<proteinExistence type="predicted"/>
<evidence type="ECO:0000256" key="6">
    <source>
        <dbReference type="ARBA" id="ARBA00022525"/>
    </source>
</evidence>
<keyword evidence="15" id="KW-0482">Metalloprotease</keyword>
<evidence type="ECO:0000256" key="4">
    <source>
        <dbReference type="ARBA" id="ARBA00004613"/>
    </source>
</evidence>
<accession>A0ABM7V652</accession>
<evidence type="ECO:0000259" key="22">
    <source>
        <dbReference type="Pfam" id="PF04389"/>
    </source>
</evidence>
<keyword evidence="18" id="KW-0458">Lysosome</keyword>
<comment type="subunit">
    <text evidence="19">Homodimer. The monomeric form is inactive while the homodimer is active.</text>
</comment>
<reference evidence="23 24" key="2">
    <citation type="journal article" date="2022" name="Microorganisms">
        <title>Complete Genome Sequences of Two Flavobacterium ammonificans Strains and a Flavobacterium ammoniigenes Strain of Ammonifying Bacterioplankton Isolated from Surface River Water.</title>
        <authorList>
            <person name="Suda W."/>
            <person name="Ogata Y."/>
            <person name="Shindo C."/>
            <person name="Watanabe K."/>
        </authorList>
    </citation>
    <scope>NUCLEOTIDE SEQUENCE [LARGE SCALE GENOMIC DNA]</scope>
    <source>
        <strain evidence="23 24">GENT5</strain>
    </source>
</reference>
<evidence type="ECO:0000256" key="16">
    <source>
        <dbReference type="ARBA" id="ARBA00023145"/>
    </source>
</evidence>
<dbReference type="Gene3D" id="3.50.30.30">
    <property type="match status" value="1"/>
</dbReference>
<evidence type="ECO:0000256" key="5">
    <source>
        <dbReference type="ARBA" id="ARBA00014116"/>
    </source>
</evidence>
<keyword evidence="11" id="KW-0378">Hydrolase</keyword>
<dbReference type="PANTHER" id="PTHR12053:SF3">
    <property type="entry name" value="CARBOXYPEPTIDASE Q"/>
    <property type="match status" value="1"/>
</dbReference>
<keyword evidence="7" id="KW-0121">Carboxypeptidase</keyword>
<dbReference type="PANTHER" id="PTHR12053">
    <property type="entry name" value="PROTEASE FAMILY M28 PLASMA GLUTAMATE CARBOXYPEPTIDASE-RELATED"/>
    <property type="match status" value="1"/>
</dbReference>
<evidence type="ECO:0000313" key="24">
    <source>
        <dbReference type="Proteomes" id="UP001319867"/>
    </source>
</evidence>
<dbReference type="Proteomes" id="UP001319867">
    <property type="component" value="Chromosome"/>
</dbReference>
<comment type="subcellular location">
    <subcellularLocation>
        <location evidence="1">Endoplasmic reticulum</location>
    </subcellularLocation>
    <subcellularLocation>
        <location evidence="3">Golgi apparatus</location>
    </subcellularLocation>
    <subcellularLocation>
        <location evidence="2">Lysosome</location>
    </subcellularLocation>
    <subcellularLocation>
        <location evidence="4">Secreted</location>
    </subcellularLocation>
</comment>
<keyword evidence="24" id="KW-1185">Reference proteome</keyword>
<keyword evidence="13" id="KW-0862">Zinc</keyword>
<protein>
    <recommendedName>
        <fullName evidence="5">Carboxypeptidase Q</fullName>
    </recommendedName>
    <alternativeName>
        <fullName evidence="20">Plasma glutamate carboxypeptidase</fullName>
    </alternativeName>
</protein>
<evidence type="ECO:0000256" key="14">
    <source>
        <dbReference type="ARBA" id="ARBA00023034"/>
    </source>
</evidence>
<evidence type="ECO:0000256" key="11">
    <source>
        <dbReference type="ARBA" id="ARBA00022801"/>
    </source>
</evidence>
<evidence type="ECO:0000256" key="7">
    <source>
        <dbReference type="ARBA" id="ARBA00022645"/>
    </source>
</evidence>
<keyword evidence="17" id="KW-0325">Glycoprotein</keyword>
<evidence type="ECO:0000256" key="17">
    <source>
        <dbReference type="ARBA" id="ARBA00023180"/>
    </source>
</evidence>
<feature type="domain" description="Peptidase M28" evidence="22">
    <location>
        <begin position="259"/>
        <end position="441"/>
    </location>
</feature>
<keyword evidence="14" id="KW-0333">Golgi apparatus</keyword>
<dbReference type="InterPro" id="IPR039866">
    <property type="entry name" value="CPQ"/>
</dbReference>
<dbReference type="SUPFAM" id="SSF53187">
    <property type="entry name" value="Zn-dependent exopeptidases"/>
    <property type="match status" value="1"/>
</dbReference>
<evidence type="ECO:0000256" key="9">
    <source>
        <dbReference type="ARBA" id="ARBA00022723"/>
    </source>
</evidence>
<organism evidence="23 24">
    <name type="scientific">Flavobacterium ammoniigenes</name>
    <dbReference type="NCBI Taxonomy" id="1751095"/>
    <lineage>
        <taxon>Bacteria</taxon>
        <taxon>Pseudomonadati</taxon>
        <taxon>Bacteroidota</taxon>
        <taxon>Flavobacteriia</taxon>
        <taxon>Flavobacteriales</taxon>
        <taxon>Flavobacteriaceae</taxon>
        <taxon>Flavobacterium</taxon>
    </lineage>
</organism>
<evidence type="ECO:0000256" key="19">
    <source>
        <dbReference type="ARBA" id="ARBA00025833"/>
    </source>
</evidence>
<evidence type="ECO:0000256" key="3">
    <source>
        <dbReference type="ARBA" id="ARBA00004555"/>
    </source>
</evidence>
<dbReference type="InterPro" id="IPR007484">
    <property type="entry name" value="Peptidase_M28"/>
</dbReference>
<sequence length="458" mass="50319">MKKSLVAGVLFFNGLAMLAQSNDEQVIKDIYKSGLTNAKCYGWLEHLSNKIGSRLSGSDNAEKAVQYTKTQLETLGLDKVYLQEVMVPKWVRGEKEIAYILDNKTKITVPIAALGGSVATSKNGLTAEVIEVQGIEDLKKWGDKIKGKIVFYNRPMDPTFIETFKSYGGCVDQRYAGAKEAAKFGAVGTIVRSMNLRLDDFPHTGAQSYGDLSPAEYIPTAAISTNGAELLSQKLKANPALKFYFKQSCVQMPDVLSYNVIGEIKGSEHPENIMVVGGHLDSWDLADGSHDDGAGVVQSMETVRIFKQIGYKPKNTIRVVLFMNEENGGRGGKKYAELAQTNHENHIFALESDSGGFSPRGFSIEADDANFQKVLSWKNLFEPYLIHSFVKGGAGADINPLSSGKIVKAGLKPDSQRYFDYHHALNDTFDAINKRELELGAATMTSLLYLMDQNGIIK</sequence>
<evidence type="ECO:0000256" key="20">
    <source>
        <dbReference type="ARBA" id="ARBA00033328"/>
    </source>
</evidence>
<keyword evidence="16" id="KW-0865">Zymogen</keyword>
<dbReference type="Gene3D" id="3.40.630.10">
    <property type="entry name" value="Zn peptidases"/>
    <property type="match status" value="1"/>
</dbReference>
<feature type="signal peptide" evidence="21">
    <location>
        <begin position="1"/>
        <end position="18"/>
    </location>
</feature>
<dbReference type="RefSeq" id="WP_229316425.1">
    <property type="nucleotide sequence ID" value="NZ_AP025184.1"/>
</dbReference>
<evidence type="ECO:0000256" key="12">
    <source>
        <dbReference type="ARBA" id="ARBA00022824"/>
    </source>
</evidence>
<evidence type="ECO:0000256" key="1">
    <source>
        <dbReference type="ARBA" id="ARBA00004240"/>
    </source>
</evidence>
<evidence type="ECO:0000256" key="15">
    <source>
        <dbReference type="ARBA" id="ARBA00023049"/>
    </source>
</evidence>
<evidence type="ECO:0000256" key="18">
    <source>
        <dbReference type="ARBA" id="ARBA00023228"/>
    </source>
</evidence>
<evidence type="ECO:0000256" key="10">
    <source>
        <dbReference type="ARBA" id="ARBA00022729"/>
    </source>
</evidence>
<keyword evidence="12" id="KW-0256">Endoplasmic reticulum</keyword>
<dbReference type="Pfam" id="PF04389">
    <property type="entry name" value="Peptidase_M28"/>
    <property type="match status" value="1"/>
</dbReference>
<keyword evidence="6" id="KW-0964">Secreted</keyword>
<evidence type="ECO:0000256" key="13">
    <source>
        <dbReference type="ARBA" id="ARBA00022833"/>
    </source>
</evidence>
<feature type="chain" id="PRO_5045547750" description="Carboxypeptidase Q" evidence="21">
    <location>
        <begin position="19"/>
        <end position="458"/>
    </location>
</feature>
<keyword evidence="10 21" id="KW-0732">Signal</keyword>